<proteinExistence type="predicted"/>
<dbReference type="Pfam" id="PF00072">
    <property type="entry name" value="Response_reg"/>
    <property type="match status" value="1"/>
</dbReference>
<dbReference type="InterPro" id="IPR001789">
    <property type="entry name" value="Sig_transdc_resp-reg_receiver"/>
</dbReference>
<dbReference type="RefSeq" id="WP_204660317.1">
    <property type="nucleotide sequence ID" value="NZ_CP056775.1"/>
</dbReference>
<keyword evidence="4" id="KW-1185">Reference proteome</keyword>
<dbReference type="PANTHER" id="PTHR44520">
    <property type="entry name" value="RESPONSE REGULATOR RCP1-RELATED"/>
    <property type="match status" value="1"/>
</dbReference>
<dbReference type="PROSITE" id="PS50110">
    <property type="entry name" value="RESPONSE_REGULATORY"/>
    <property type="match status" value="1"/>
</dbReference>
<evidence type="ECO:0000256" key="1">
    <source>
        <dbReference type="PROSITE-ProRule" id="PRU00169"/>
    </source>
</evidence>
<evidence type="ECO:0000313" key="4">
    <source>
        <dbReference type="Proteomes" id="UP000612680"/>
    </source>
</evidence>
<dbReference type="PANTHER" id="PTHR44520:SF2">
    <property type="entry name" value="RESPONSE REGULATOR RCP1"/>
    <property type="match status" value="1"/>
</dbReference>
<dbReference type="InterPro" id="IPR052893">
    <property type="entry name" value="TCS_response_regulator"/>
</dbReference>
<gene>
    <name evidence="3" type="ORF">HWI92_00815</name>
</gene>
<evidence type="ECO:0000313" key="3">
    <source>
        <dbReference type="EMBL" id="QRQ99556.1"/>
    </source>
</evidence>
<accession>A0ABX7I1Z1</accession>
<feature type="modified residue" description="4-aspartylphosphate" evidence="1">
    <location>
        <position position="57"/>
    </location>
</feature>
<feature type="domain" description="Response regulatory" evidence="2">
    <location>
        <begin position="2"/>
        <end position="125"/>
    </location>
</feature>
<evidence type="ECO:0000259" key="2">
    <source>
        <dbReference type="PROSITE" id="PS50110"/>
    </source>
</evidence>
<dbReference type="SUPFAM" id="SSF52172">
    <property type="entry name" value="CheY-like"/>
    <property type="match status" value="1"/>
</dbReference>
<dbReference type="InterPro" id="IPR011006">
    <property type="entry name" value="CheY-like_superfamily"/>
</dbReference>
<reference evidence="3 4" key="1">
    <citation type="submission" date="2020-06" db="EMBL/GenBank/DDBJ databases">
        <title>Dyadobacter sandarakinus sp. nov., isolated from the soil of the Arctic Yellow River Station.</title>
        <authorList>
            <person name="Zhang Y."/>
            <person name="Peng F."/>
        </authorList>
    </citation>
    <scope>NUCLEOTIDE SEQUENCE [LARGE SCALE GENOMIC DNA]</scope>
    <source>
        <strain evidence="3 4">Q3-56</strain>
    </source>
</reference>
<organism evidence="3 4">
    <name type="scientific">Dyadobacter sandarakinus</name>
    <dbReference type="NCBI Taxonomy" id="2747268"/>
    <lineage>
        <taxon>Bacteria</taxon>
        <taxon>Pseudomonadati</taxon>
        <taxon>Bacteroidota</taxon>
        <taxon>Cytophagia</taxon>
        <taxon>Cytophagales</taxon>
        <taxon>Spirosomataceae</taxon>
        <taxon>Dyadobacter</taxon>
    </lineage>
</organism>
<sequence length="125" mass="14166">MDFILIDDSVFDLFTHEKLLMRSGLAQHVTSFGSGREAIDFLMEQTTEMPETVILLDLQMPEINGFEFTGLYASLPSEIRSRIKLFMISSTVDTADILEARNNPHIIRLLSKPLEIPLLKSLLLV</sequence>
<protein>
    <submittedName>
        <fullName evidence="3">Response regulator</fullName>
    </submittedName>
</protein>
<dbReference type="Proteomes" id="UP000612680">
    <property type="component" value="Chromosome"/>
</dbReference>
<dbReference type="EMBL" id="CP056775">
    <property type="protein sequence ID" value="QRQ99556.1"/>
    <property type="molecule type" value="Genomic_DNA"/>
</dbReference>
<keyword evidence="1" id="KW-0597">Phosphoprotein</keyword>
<dbReference type="Gene3D" id="3.40.50.2300">
    <property type="match status" value="1"/>
</dbReference>
<dbReference type="SMART" id="SM00448">
    <property type="entry name" value="REC"/>
    <property type="match status" value="1"/>
</dbReference>
<name>A0ABX7I1Z1_9BACT</name>